<dbReference type="AlphaFoldDB" id="A0A4C1ZT33"/>
<sequence>MNEIVNALKRTKAENVVGYDRVSSEMLNDDGGCVASTWLFNIVMDKCLHGLKEYDGGLRMDEMSAMYLLYDDS</sequence>
<evidence type="ECO:0000313" key="1">
    <source>
        <dbReference type="EMBL" id="GBP89787.1"/>
    </source>
</evidence>
<protein>
    <submittedName>
        <fullName evidence="1">Uncharacterized protein</fullName>
    </submittedName>
</protein>
<accession>A0A4C1ZT33</accession>
<evidence type="ECO:0000313" key="2">
    <source>
        <dbReference type="Proteomes" id="UP000299102"/>
    </source>
</evidence>
<dbReference type="Proteomes" id="UP000299102">
    <property type="component" value="Unassembled WGS sequence"/>
</dbReference>
<reference evidence="1 2" key="1">
    <citation type="journal article" date="2019" name="Commun. Biol.">
        <title>The bagworm genome reveals a unique fibroin gene that provides high tensile strength.</title>
        <authorList>
            <person name="Kono N."/>
            <person name="Nakamura H."/>
            <person name="Ohtoshi R."/>
            <person name="Tomita M."/>
            <person name="Numata K."/>
            <person name="Arakawa K."/>
        </authorList>
    </citation>
    <scope>NUCLEOTIDE SEQUENCE [LARGE SCALE GENOMIC DNA]</scope>
</reference>
<name>A0A4C1ZT33_EUMVA</name>
<organism evidence="1 2">
    <name type="scientific">Eumeta variegata</name>
    <name type="common">Bagworm moth</name>
    <name type="synonym">Eumeta japonica</name>
    <dbReference type="NCBI Taxonomy" id="151549"/>
    <lineage>
        <taxon>Eukaryota</taxon>
        <taxon>Metazoa</taxon>
        <taxon>Ecdysozoa</taxon>
        <taxon>Arthropoda</taxon>
        <taxon>Hexapoda</taxon>
        <taxon>Insecta</taxon>
        <taxon>Pterygota</taxon>
        <taxon>Neoptera</taxon>
        <taxon>Endopterygota</taxon>
        <taxon>Lepidoptera</taxon>
        <taxon>Glossata</taxon>
        <taxon>Ditrysia</taxon>
        <taxon>Tineoidea</taxon>
        <taxon>Psychidae</taxon>
        <taxon>Oiketicinae</taxon>
        <taxon>Eumeta</taxon>
    </lineage>
</organism>
<dbReference type="EMBL" id="BGZK01002029">
    <property type="protein sequence ID" value="GBP89787.1"/>
    <property type="molecule type" value="Genomic_DNA"/>
</dbReference>
<proteinExistence type="predicted"/>
<comment type="caution">
    <text evidence="1">The sequence shown here is derived from an EMBL/GenBank/DDBJ whole genome shotgun (WGS) entry which is preliminary data.</text>
</comment>
<dbReference type="OrthoDB" id="8775810at2759"/>
<gene>
    <name evidence="1" type="ORF">EVAR_69671_1</name>
</gene>
<keyword evidence="2" id="KW-1185">Reference proteome</keyword>